<accession>A0ABT0TKJ8</accession>
<evidence type="ECO:0008006" key="3">
    <source>
        <dbReference type="Google" id="ProtNLM"/>
    </source>
</evidence>
<dbReference type="EMBL" id="JAMLJM010000001">
    <property type="protein sequence ID" value="MCL9808025.1"/>
    <property type="molecule type" value="Genomic_DNA"/>
</dbReference>
<reference evidence="1 2" key="1">
    <citation type="submission" date="2022-05" db="EMBL/GenBank/DDBJ databases">
        <title>Flavobacterium sp., isolated from activated sludge.</title>
        <authorList>
            <person name="Ran Q."/>
        </authorList>
    </citation>
    <scope>NUCLEOTIDE SEQUENCE [LARGE SCALE GENOMIC DNA]</scope>
    <source>
        <strain evidence="1 2">HXWNR70</strain>
    </source>
</reference>
<evidence type="ECO:0000313" key="2">
    <source>
        <dbReference type="Proteomes" id="UP001317191"/>
    </source>
</evidence>
<organism evidence="1 2">
    <name type="scientific">Flavobacterium luminosum</name>
    <dbReference type="NCBI Taxonomy" id="2949086"/>
    <lineage>
        <taxon>Bacteria</taxon>
        <taxon>Pseudomonadati</taxon>
        <taxon>Bacteroidota</taxon>
        <taxon>Flavobacteriia</taxon>
        <taxon>Flavobacteriales</taxon>
        <taxon>Flavobacteriaceae</taxon>
        <taxon>Flavobacterium</taxon>
    </lineage>
</organism>
<evidence type="ECO:0000313" key="1">
    <source>
        <dbReference type="EMBL" id="MCL9808025.1"/>
    </source>
</evidence>
<dbReference type="RefSeq" id="WP_250590773.1">
    <property type="nucleotide sequence ID" value="NZ_JAMLJM010000001.1"/>
</dbReference>
<dbReference type="Proteomes" id="UP001317191">
    <property type="component" value="Unassembled WGS sequence"/>
</dbReference>
<comment type="caution">
    <text evidence="1">The sequence shown here is derived from an EMBL/GenBank/DDBJ whole genome shotgun (WGS) entry which is preliminary data.</text>
</comment>
<sequence length="247" mass="27639">MKSIFFFLLCSASMVSQNFLSGKVVLETPTLEKIYIVNFSAKKETVADNQGFFKIVAQPHDTLVISGVNIKGIQIVLKPTDFSADLFFVKLKSQPYVLDEVVVQNFPRINAVDLGIVSGKTKKYTPAERRLKVASESSVLGNTDGTTGGSIGIDPLFNAISGRTAMLEKIVEVEKKEKLQGRLQQMFSEEFYTKVLRLPLEYIKGFTIYALDDKDIVALLNTKKTKLVENLLKEKVMNYLEIINAKE</sequence>
<keyword evidence="2" id="KW-1185">Reference proteome</keyword>
<proteinExistence type="predicted"/>
<protein>
    <recommendedName>
        <fullName evidence="3">Carboxypeptidase-like regulatory domain-containing protein</fullName>
    </recommendedName>
</protein>
<name>A0ABT0TKJ8_9FLAO</name>
<gene>
    <name evidence="1" type="ORF">NAT50_01480</name>
</gene>